<accession>A0AAX6MFX8</accession>
<sequence length="261" mass="28496">MGCVEVTGDAVATLVEFYRHVWDRQLENHLPGGDGLSYDHSESQTLAGPVQASALQSHTDTLEDFVSDIKTPAILLPSSHHCNPKFDLVPWHNHPPPPSTPLNIAVLQLLDMAEHTVYLQTPNVTSAMVIDKILEALKRGVNVTIVTNARLMLLEQIVTAGTTTSRCINSLISRYKKLKSRRSPSTSNDNPENSSITIDIEAQQIQLGLLNVYYYCPNSESQPDGTAGEPVQSHLKLTIIDTQYVILGSGNVSKPPGSKPP</sequence>
<dbReference type="PANTHER" id="PTHR21248:SF11">
    <property type="entry name" value="PLD PHOSPHODIESTERASE DOMAIN-CONTAINING PROTEIN"/>
    <property type="match status" value="1"/>
</dbReference>
<dbReference type="PANTHER" id="PTHR21248">
    <property type="entry name" value="CARDIOLIPIN SYNTHASE"/>
    <property type="match status" value="1"/>
</dbReference>
<dbReference type="Proteomes" id="UP001369815">
    <property type="component" value="Unassembled WGS sequence"/>
</dbReference>
<dbReference type="AlphaFoldDB" id="A0AAX6MFX8"/>
<keyword evidence="3" id="KW-1185">Reference proteome</keyword>
<dbReference type="InterPro" id="IPR001736">
    <property type="entry name" value="PLipase_D/transphosphatidylase"/>
</dbReference>
<reference evidence="2 3" key="1">
    <citation type="journal article" date="2024" name="Front Chem Biol">
        <title>Unveiling the potential of Daldinia eschscholtzii MFLUCC 19-0629 through bioactivity and bioinformatics studies for enhanced sustainable agriculture production.</title>
        <authorList>
            <person name="Brooks S."/>
            <person name="Weaver J.A."/>
            <person name="Klomchit A."/>
            <person name="Alharthi S.A."/>
            <person name="Onlamun T."/>
            <person name="Nurani R."/>
            <person name="Vong T.K."/>
            <person name="Alberti F."/>
            <person name="Greco C."/>
        </authorList>
    </citation>
    <scope>NUCLEOTIDE SEQUENCE [LARGE SCALE GENOMIC DNA]</scope>
    <source>
        <strain evidence="2">MFLUCC 19-0629</strain>
    </source>
</reference>
<dbReference type="SUPFAM" id="SSF56024">
    <property type="entry name" value="Phospholipase D/nuclease"/>
    <property type="match status" value="1"/>
</dbReference>
<evidence type="ECO:0000259" key="1">
    <source>
        <dbReference type="PROSITE" id="PS50035"/>
    </source>
</evidence>
<evidence type="ECO:0000313" key="3">
    <source>
        <dbReference type="Proteomes" id="UP001369815"/>
    </source>
</evidence>
<feature type="domain" description="PLD phosphodiesterase" evidence="1">
    <location>
        <begin position="234"/>
        <end position="256"/>
    </location>
</feature>
<dbReference type="GO" id="GO:0030572">
    <property type="term" value="F:phosphatidyltransferase activity"/>
    <property type="evidence" value="ECO:0007669"/>
    <property type="project" value="UniProtKB-ARBA"/>
</dbReference>
<dbReference type="Gene3D" id="3.30.870.10">
    <property type="entry name" value="Endonuclease Chain A"/>
    <property type="match status" value="1"/>
</dbReference>
<evidence type="ECO:0000313" key="2">
    <source>
        <dbReference type="EMBL" id="KAK6951608.1"/>
    </source>
</evidence>
<proteinExistence type="predicted"/>
<protein>
    <recommendedName>
        <fullName evidence="1">PLD phosphodiesterase domain-containing protein</fullName>
    </recommendedName>
</protein>
<name>A0AAX6MFX8_9PEZI</name>
<gene>
    <name evidence="2" type="ORF">Daesc_006130</name>
</gene>
<dbReference type="EMBL" id="JBANMG010000006">
    <property type="protein sequence ID" value="KAK6951608.1"/>
    <property type="molecule type" value="Genomic_DNA"/>
</dbReference>
<dbReference type="PROSITE" id="PS50035">
    <property type="entry name" value="PLD"/>
    <property type="match status" value="1"/>
</dbReference>
<dbReference type="Pfam" id="PF13091">
    <property type="entry name" value="PLDc_2"/>
    <property type="match status" value="1"/>
</dbReference>
<dbReference type="CDD" id="cd00138">
    <property type="entry name" value="PLDc_SF"/>
    <property type="match status" value="1"/>
</dbReference>
<dbReference type="InterPro" id="IPR025202">
    <property type="entry name" value="PLD-like_dom"/>
</dbReference>
<organism evidence="2 3">
    <name type="scientific">Daldinia eschscholtzii</name>
    <dbReference type="NCBI Taxonomy" id="292717"/>
    <lineage>
        <taxon>Eukaryota</taxon>
        <taxon>Fungi</taxon>
        <taxon>Dikarya</taxon>
        <taxon>Ascomycota</taxon>
        <taxon>Pezizomycotina</taxon>
        <taxon>Sordariomycetes</taxon>
        <taxon>Xylariomycetidae</taxon>
        <taxon>Xylariales</taxon>
        <taxon>Hypoxylaceae</taxon>
        <taxon>Daldinia</taxon>
    </lineage>
</organism>
<dbReference type="GO" id="GO:0032049">
    <property type="term" value="P:cardiolipin biosynthetic process"/>
    <property type="evidence" value="ECO:0007669"/>
    <property type="project" value="UniProtKB-ARBA"/>
</dbReference>
<comment type="caution">
    <text evidence="2">The sequence shown here is derived from an EMBL/GenBank/DDBJ whole genome shotgun (WGS) entry which is preliminary data.</text>
</comment>